<dbReference type="PANTHER" id="PTHR42718">
    <property type="entry name" value="MAJOR FACILITATOR SUPERFAMILY MULTIDRUG TRANSPORTER MFSC"/>
    <property type="match status" value="1"/>
</dbReference>
<name>A0ABR9RVG2_9ACTN</name>
<keyword evidence="10" id="KW-1185">Reference proteome</keyword>
<dbReference type="EMBL" id="JADCSA010000013">
    <property type="protein sequence ID" value="MBE7325597.1"/>
    <property type="molecule type" value="Genomic_DNA"/>
</dbReference>
<dbReference type="Pfam" id="PF07690">
    <property type="entry name" value="MFS_1"/>
    <property type="match status" value="1"/>
</dbReference>
<evidence type="ECO:0000256" key="7">
    <source>
        <dbReference type="SAM" id="Phobius"/>
    </source>
</evidence>
<dbReference type="InterPro" id="IPR020846">
    <property type="entry name" value="MFS_dom"/>
</dbReference>
<feature type="transmembrane region" description="Helical" evidence="7">
    <location>
        <begin position="337"/>
        <end position="355"/>
    </location>
</feature>
<dbReference type="Proteomes" id="UP000756387">
    <property type="component" value="Unassembled WGS sequence"/>
</dbReference>
<dbReference type="PROSITE" id="PS50850">
    <property type="entry name" value="MFS"/>
    <property type="match status" value="1"/>
</dbReference>
<keyword evidence="2" id="KW-0813">Transport</keyword>
<dbReference type="CDD" id="cd17320">
    <property type="entry name" value="MFS_MdfA_MDR_like"/>
    <property type="match status" value="1"/>
</dbReference>
<feature type="transmembrane region" description="Helical" evidence="7">
    <location>
        <begin position="75"/>
        <end position="93"/>
    </location>
</feature>
<keyword evidence="5 7" id="KW-0472">Membrane</keyword>
<feature type="domain" description="Major facilitator superfamily (MFS) profile" evidence="8">
    <location>
        <begin position="40"/>
        <end position="425"/>
    </location>
</feature>
<dbReference type="SUPFAM" id="SSF103473">
    <property type="entry name" value="MFS general substrate transporter"/>
    <property type="match status" value="1"/>
</dbReference>
<feature type="transmembrane region" description="Helical" evidence="7">
    <location>
        <begin position="376"/>
        <end position="395"/>
    </location>
</feature>
<protein>
    <submittedName>
        <fullName evidence="9">Multidrug effflux MFS transporter</fullName>
    </submittedName>
</protein>
<evidence type="ECO:0000256" key="3">
    <source>
        <dbReference type="ARBA" id="ARBA00022692"/>
    </source>
</evidence>
<dbReference type="InterPro" id="IPR036259">
    <property type="entry name" value="MFS_trans_sf"/>
</dbReference>
<dbReference type="InterPro" id="IPR011701">
    <property type="entry name" value="MFS"/>
</dbReference>
<sequence>MSARSHTEPSQRPTSSRSGAYSVVTPRPLDPTSRRALVVIPVVLAMLSMIGPFSIDTPFPAFGRIARDFDVTSAQMQLVVTAYMGAFAVMSVFHGPISDAVGRRPVLVTGLAVYSVASIGAAFSPDLTTLLAFRVLQGLSAGASTIVSRTVIRDVFDGPQAQQLMSRVAMIFGLAPAIAPMVGGAVLQVGDWPLVFGVMAALGVVLIAAALLVLPETHPPERRTPLRPAALVGGLVGVLRTAAFHRIAWSGTFLFGAQFLYIGGAAIFVGDLLGLGELDFWVLFVPMIVAMTLGSWISGRAAGRIGGRRLVSIGYTVALAGAALGIAVTASPVGDRAPWAVVGCVGVALGSAIAYPTLQLMSLDLFPQARGSVMSAATFTTLLFNATVAVALAPLLVTSTLAFAVASAVIVVLGQLCWSWHCRVEDRASLPRDTVEDGGMSERPRNVIPS</sequence>
<dbReference type="Gene3D" id="1.20.1720.10">
    <property type="entry name" value="Multidrug resistance protein D"/>
    <property type="match status" value="1"/>
</dbReference>
<feature type="region of interest" description="Disordered" evidence="6">
    <location>
        <begin position="1"/>
        <end position="27"/>
    </location>
</feature>
<evidence type="ECO:0000256" key="6">
    <source>
        <dbReference type="SAM" id="MobiDB-lite"/>
    </source>
</evidence>
<evidence type="ECO:0000256" key="2">
    <source>
        <dbReference type="ARBA" id="ARBA00022448"/>
    </source>
</evidence>
<feature type="transmembrane region" description="Helical" evidence="7">
    <location>
        <begin position="36"/>
        <end position="55"/>
    </location>
</feature>
<keyword evidence="3 7" id="KW-0812">Transmembrane</keyword>
<evidence type="ECO:0000313" key="10">
    <source>
        <dbReference type="Proteomes" id="UP000756387"/>
    </source>
</evidence>
<evidence type="ECO:0000256" key="4">
    <source>
        <dbReference type="ARBA" id="ARBA00022989"/>
    </source>
</evidence>
<comment type="subcellular location">
    <subcellularLocation>
        <location evidence="1">Cell membrane</location>
        <topology evidence="1">Multi-pass membrane protein</topology>
    </subcellularLocation>
</comment>
<organism evidence="9 10">
    <name type="scientific">Nocardioides malaquae</name>
    <dbReference type="NCBI Taxonomy" id="2773426"/>
    <lineage>
        <taxon>Bacteria</taxon>
        <taxon>Bacillati</taxon>
        <taxon>Actinomycetota</taxon>
        <taxon>Actinomycetes</taxon>
        <taxon>Propionibacteriales</taxon>
        <taxon>Nocardioidaceae</taxon>
        <taxon>Nocardioides</taxon>
    </lineage>
</organism>
<dbReference type="PANTHER" id="PTHR42718:SF9">
    <property type="entry name" value="MAJOR FACILITATOR SUPERFAMILY MULTIDRUG TRANSPORTER MFSC"/>
    <property type="match status" value="1"/>
</dbReference>
<feature type="transmembrane region" description="Helical" evidence="7">
    <location>
        <begin position="310"/>
        <end position="331"/>
    </location>
</feature>
<feature type="transmembrane region" description="Helical" evidence="7">
    <location>
        <begin position="247"/>
        <end position="268"/>
    </location>
</feature>
<evidence type="ECO:0000259" key="8">
    <source>
        <dbReference type="PROSITE" id="PS50850"/>
    </source>
</evidence>
<proteinExistence type="predicted"/>
<evidence type="ECO:0000256" key="1">
    <source>
        <dbReference type="ARBA" id="ARBA00004651"/>
    </source>
</evidence>
<comment type="caution">
    <text evidence="9">The sequence shown here is derived from an EMBL/GenBank/DDBJ whole genome shotgun (WGS) entry which is preliminary data.</text>
</comment>
<feature type="transmembrane region" description="Helical" evidence="7">
    <location>
        <begin position="401"/>
        <end position="420"/>
    </location>
</feature>
<accession>A0ABR9RVG2</accession>
<keyword evidence="4 7" id="KW-1133">Transmembrane helix</keyword>
<evidence type="ECO:0000256" key="5">
    <source>
        <dbReference type="ARBA" id="ARBA00023136"/>
    </source>
</evidence>
<reference evidence="9 10" key="1">
    <citation type="submission" date="2020-10" db="EMBL/GenBank/DDBJ databases">
        <title>Nocardioides sp. isolated from sludge.</title>
        <authorList>
            <person name="Zhang X."/>
        </authorList>
    </citation>
    <scope>NUCLEOTIDE SEQUENCE [LARGE SCALE GENOMIC DNA]</scope>
    <source>
        <strain evidence="9 10">Y6</strain>
    </source>
</reference>
<feature type="transmembrane region" description="Helical" evidence="7">
    <location>
        <begin position="164"/>
        <end position="186"/>
    </location>
</feature>
<gene>
    <name evidence="9" type="ORF">IEQ44_13140</name>
</gene>
<feature type="transmembrane region" description="Helical" evidence="7">
    <location>
        <begin position="192"/>
        <end position="214"/>
    </location>
</feature>
<evidence type="ECO:0000313" key="9">
    <source>
        <dbReference type="EMBL" id="MBE7325597.1"/>
    </source>
</evidence>
<feature type="transmembrane region" description="Helical" evidence="7">
    <location>
        <begin position="131"/>
        <end position="152"/>
    </location>
</feature>
<feature type="compositionally biased region" description="Polar residues" evidence="6">
    <location>
        <begin position="10"/>
        <end position="19"/>
    </location>
</feature>
<feature type="transmembrane region" description="Helical" evidence="7">
    <location>
        <begin position="280"/>
        <end position="298"/>
    </location>
</feature>
<feature type="transmembrane region" description="Helical" evidence="7">
    <location>
        <begin position="105"/>
        <end position="125"/>
    </location>
</feature>